<feature type="region of interest" description="Disordered" evidence="1">
    <location>
        <begin position="340"/>
        <end position="364"/>
    </location>
</feature>
<dbReference type="Bgee" id="ENSPPAG00000036262">
    <property type="expression patterns" value="Expressed in testis and 2 other cell types or tissues"/>
</dbReference>
<dbReference type="CTD" id="124783"/>
<dbReference type="Pfam" id="PF15310">
    <property type="entry name" value="VAD1-2"/>
    <property type="match status" value="1"/>
</dbReference>
<evidence type="ECO:0000256" key="1">
    <source>
        <dbReference type="SAM" id="MobiDB-lite"/>
    </source>
</evidence>
<dbReference type="GO" id="GO:0048471">
    <property type="term" value="C:perinuclear region of cytoplasm"/>
    <property type="evidence" value="ECO:0007669"/>
    <property type="project" value="TreeGrafter"/>
</dbReference>
<dbReference type="GeneTree" id="ENSGT00390000006879"/>
<dbReference type="PANTHER" id="PTHR37338:SF1">
    <property type="entry name" value="SPERMATOGENESIS-ASSOCIATED PROTEIN 32"/>
    <property type="match status" value="1"/>
</dbReference>
<dbReference type="STRING" id="9597.ENSPPAP00000026299"/>
<dbReference type="EMBL" id="AJFE02018172">
    <property type="status" value="NOT_ANNOTATED_CDS"/>
    <property type="molecule type" value="Genomic_DNA"/>
</dbReference>
<dbReference type="OMA" id="ACHHSIS"/>
<dbReference type="Proteomes" id="UP000240080">
    <property type="component" value="Chromosome 17"/>
</dbReference>
<accession>A0A2R9B9M8</accession>
<reference evidence="2" key="3">
    <citation type="submission" date="2025-09" db="UniProtKB">
        <authorList>
            <consortium name="Ensembl"/>
        </authorList>
    </citation>
    <scope>IDENTIFICATION</scope>
</reference>
<feature type="compositionally biased region" description="Basic and acidic residues" evidence="1">
    <location>
        <begin position="351"/>
        <end position="364"/>
    </location>
</feature>
<dbReference type="GO" id="GO:0007283">
    <property type="term" value="P:spermatogenesis"/>
    <property type="evidence" value="ECO:0007669"/>
    <property type="project" value="InterPro"/>
</dbReference>
<dbReference type="Ensembl" id="ENSPPAT00000049132.1">
    <property type="protein sequence ID" value="ENSPPAP00000026299.1"/>
    <property type="gene ID" value="ENSPPAG00000036262.1"/>
</dbReference>
<feature type="compositionally biased region" description="Basic and acidic residues" evidence="1">
    <location>
        <begin position="42"/>
        <end position="52"/>
    </location>
</feature>
<dbReference type="GeneID" id="100985259"/>
<dbReference type="InterPro" id="IPR029297">
    <property type="entry name" value="SPATA32"/>
</dbReference>
<protein>
    <submittedName>
        <fullName evidence="2">Spermatosis associated 32</fullName>
    </submittedName>
</protein>
<evidence type="ECO:0000313" key="3">
    <source>
        <dbReference type="Proteomes" id="UP000240080"/>
    </source>
</evidence>
<reference evidence="2" key="2">
    <citation type="submission" date="2025-08" db="UniProtKB">
        <authorList>
            <consortium name="Ensembl"/>
        </authorList>
    </citation>
    <scope>IDENTIFICATION</scope>
</reference>
<feature type="region of interest" description="Disordered" evidence="1">
    <location>
        <begin position="208"/>
        <end position="230"/>
    </location>
</feature>
<evidence type="ECO:0000313" key="2">
    <source>
        <dbReference type="Ensembl" id="ENSPPAP00000026299.1"/>
    </source>
</evidence>
<name>A0A2R9B9M8_PANPA</name>
<dbReference type="AlphaFoldDB" id="A0A2R9B9M8"/>
<dbReference type="GO" id="GO:0003779">
    <property type="term" value="F:actin binding"/>
    <property type="evidence" value="ECO:0007669"/>
    <property type="project" value="TreeGrafter"/>
</dbReference>
<organism evidence="2 3">
    <name type="scientific">Pan paniscus</name>
    <name type="common">Pygmy chimpanzee</name>
    <name type="synonym">Bonobo</name>
    <dbReference type="NCBI Taxonomy" id="9597"/>
    <lineage>
        <taxon>Eukaryota</taxon>
        <taxon>Metazoa</taxon>
        <taxon>Chordata</taxon>
        <taxon>Craniata</taxon>
        <taxon>Vertebrata</taxon>
        <taxon>Euteleostomi</taxon>
        <taxon>Mammalia</taxon>
        <taxon>Eutheria</taxon>
        <taxon>Euarchontoglires</taxon>
        <taxon>Primates</taxon>
        <taxon>Haplorrhini</taxon>
        <taxon>Catarrhini</taxon>
        <taxon>Hominidae</taxon>
        <taxon>Pan</taxon>
    </lineage>
</organism>
<dbReference type="PANTHER" id="PTHR37338">
    <property type="entry name" value="SPERMATOGENESIS-ASSOCIATED PROTEIN 32"/>
    <property type="match status" value="1"/>
</dbReference>
<dbReference type="KEGG" id="pps:100985259"/>
<feature type="compositionally biased region" description="Low complexity" evidence="1">
    <location>
        <begin position="215"/>
        <end position="229"/>
    </location>
</feature>
<keyword evidence="3" id="KW-1185">Reference proteome</keyword>
<feature type="region of interest" description="Disordered" evidence="1">
    <location>
        <begin position="23"/>
        <end position="59"/>
    </location>
</feature>
<feature type="region of interest" description="Disordered" evidence="1">
    <location>
        <begin position="282"/>
        <end position="308"/>
    </location>
</feature>
<reference evidence="2 3" key="1">
    <citation type="journal article" date="2012" name="Nature">
        <title>The bonobo genome compared with the chimpanzee and human genomes.</title>
        <authorList>
            <person name="Prufer K."/>
            <person name="Munch K."/>
            <person name="Hellmann I."/>
            <person name="Akagi K."/>
            <person name="Miller J.R."/>
            <person name="Walenz B."/>
            <person name="Koren S."/>
            <person name="Sutton G."/>
            <person name="Kodira C."/>
            <person name="Winer R."/>
            <person name="Knight J.R."/>
            <person name="Mullikin J.C."/>
            <person name="Meader S.J."/>
            <person name="Ponting C.P."/>
            <person name="Lunter G."/>
            <person name="Higashino S."/>
            <person name="Hobolth A."/>
            <person name="Dutheil J."/>
            <person name="Karakoc E."/>
            <person name="Alkan C."/>
            <person name="Sajjadian S."/>
            <person name="Catacchio C.R."/>
            <person name="Ventura M."/>
            <person name="Marques-Bonet T."/>
            <person name="Eichler E.E."/>
            <person name="Andre C."/>
            <person name="Atencia R."/>
            <person name="Mugisha L."/>
            <person name="Junhold J."/>
            <person name="Patterson N."/>
            <person name="Siebauer M."/>
            <person name="Good J.M."/>
            <person name="Fischer A."/>
            <person name="Ptak S.E."/>
            <person name="Lachmann M."/>
            <person name="Symer D.E."/>
            <person name="Mailund T."/>
            <person name="Schierup M.H."/>
            <person name="Andres A.M."/>
            <person name="Kelso J."/>
            <person name="Paabo S."/>
        </authorList>
    </citation>
    <scope>NUCLEOTIDE SEQUENCE [LARGE SCALE GENOMIC DNA]</scope>
</reference>
<gene>
    <name evidence="2" type="primary">SPATA32</name>
</gene>
<sequence>MGVTGTHGFPCCGKGSVEVAEMRDDLSQHQIQEEQELEADMLEQKPQLKVDLDPDPDPDPELEIGQVPALLESELYPALKLEAELDTEANSNEESDFEEPMQLVCKIESVHSNMGLPTPQTFRPWSLNSNCRSFTEENHVSACHHSISAQTSKHLFWANKLIQASEHSLQRAINMQLNNGSAGQPIRSPLREAIPTNALCSEEQLQIPDAPSAPPATSSQAPSPLLSSDLPPPIDLTELITFASSLAMASSSRMDLPSLEHMMKAPPQEALEPSTEPLLTTVEEREPENHAETLPEKPREARAPLKSWSQEDKNFAQSYFDFSKPGIKRATIKGQIQLLQPPAMSPLLQGSKEDSVPPGKEKENPLLVKIHFKLSAPTIPEK</sequence>
<proteinExistence type="predicted"/>